<name>A0A835PWW3_VANPL</name>
<dbReference type="EMBL" id="JADCNM010000012">
    <property type="protein sequence ID" value="KAG0460110.1"/>
    <property type="molecule type" value="Genomic_DNA"/>
</dbReference>
<sequence>MSSLSPRSYLKCLFYFLPFSCAALLWVERVGHRVSALRRWAEGGSVKQLATLLTAACQSLAIITDFVKIVYEASDFFIYYEDHADDHVFEKPKVVWPKNLSSSSEGSSCWNRKVAKISK</sequence>
<proteinExistence type="predicted"/>
<dbReference type="AlphaFoldDB" id="A0A835PWW3"/>
<evidence type="ECO:0000313" key="2">
    <source>
        <dbReference type="Proteomes" id="UP000639772"/>
    </source>
</evidence>
<evidence type="ECO:0000313" key="1">
    <source>
        <dbReference type="EMBL" id="KAG0460110.1"/>
    </source>
</evidence>
<comment type="caution">
    <text evidence="1">The sequence shown here is derived from an EMBL/GenBank/DDBJ whole genome shotgun (WGS) entry which is preliminary data.</text>
</comment>
<organism evidence="1 2">
    <name type="scientific">Vanilla planifolia</name>
    <name type="common">Vanilla</name>
    <dbReference type="NCBI Taxonomy" id="51239"/>
    <lineage>
        <taxon>Eukaryota</taxon>
        <taxon>Viridiplantae</taxon>
        <taxon>Streptophyta</taxon>
        <taxon>Embryophyta</taxon>
        <taxon>Tracheophyta</taxon>
        <taxon>Spermatophyta</taxon>
        <taxon>Magnoliopsida</taxon>
        <taxon>Liliopsida</taxon>
        <taxon>Asparagales</taxon>
        <taxon>Orchidaceae</taxon>
        <taxon>Vanilloideae</taxon>
        <taxon>Vanilleae</taxon>
        <taxon>Vanilla</taxon>
    </lineage>
</organism>
<dbReference type="Proteomes" id="UP000639772">
    <property type="component" value="Chromosome 12"/>
</dbReference>
<reference evidence="1 2" key="1">
    <citation type="journal article" date="2020" name="Nat. Food">
        <title>A phased Vanilla planifolia genome enables genetic improvement of flavour and production.</title>
        <authorList>
            <person name="Hasing T."/>
            <person name="Tang H."/>
            <person name="Brym M."/>
            <person name="Khazi F."/>
            <person name="Huang T."/>
            <person name="Chambers A.H."/>
        </authorList>
    </citation>
    <scope>NUCLEOTIDE SEQUENCE [LARGE SCALE GENOMIC DNA]</scope>
    <source>
        <tissue evidence="1">Leaf</tissue>
    </source>
</reference>
<gene>
    <name evidence="1" type="ORF">HPP92_023238</name>
</gene>
<accession>A0A835PWW3</accession>
<protein>
    <submittedName>
        <fullName evidence="1">Uncharacterized protein</fullName>
    </submittedName>
</protein>